<evidence type="ECO:0000256" key="2">
    <source>
        <dbReference type="SAM" id="MobiDB-lite"/>
    </source>
</evidence>
<evidence type="ECO:0000256" key="1">
    <source>
        <dbReference type="SAM" id="Coils"/>
    </source>
</evidence>
<evidence type="ECO:0000313" key="3">
    <source>
        <dbReference type="EMBL" id="KAK9833307.1"/>
    </source>
</evidence>
<evidence type="ECO:0000313" key="4">
    <source>
        <dbReference type="Proteomes" id="UP001445335"/>
    </source>
</evidence>
<protein>
    <submittedName>
        <fullName evidence="3">Uncharacterized protein</fullName>
    </submittedName>
</protein>
<reference evidence="3 4" key="1">
    <citation type="journal article" date="2024" name="Nat. Commun.">
        <title>Phylogenomics reveals the evolutionary origins of lichenization in chlorophyte algae.</title>
        <authorList>
            <person name="Puginier C."/>
            <person name="Libourel C."/>
            <person name="Otte J."/>
            <person name="Skaloud P."/>
            <person name="Haon M."/>
            <person name="Grisel S."/>
            <person name="Petersen M."/>
            <person name="Berrin J.G."/>
            <person name="Delaux P.M."/>
            <person name="Dal Grande F."/>
            <person name="Keller J."/>
        </authorList>
    </citation>
    <scope>NUCLEOTIDE SEQUENCE [LARGE SCALE GENOMIC DNA]</scope>
    <source>
        <strain evidence="3 4">SAG 245.80</strain>
    </source>
</reference>
<feature type="compositionally biased region" description="Polar residues" evidence="2">
    <location>
        <begin position="229"/>
        <end position="239"/>
    </location>
</feature>
<comment type="caution">
    <text evidence="3">The sequence shown here is derived from an EMBL/GenBank/DDBJ whole genome shotgun (WGS) entry which is preliminary data.</text>
</comment>
<proteinExistence type="predicted"/>
<feature type="region of interest" description="Disordered" evidence="2">
    <location>
        <begin position="179"/>
        <end position="198"/>
    </location>
</feature>
<dbReference type="EMBL" id="JALJOU010000037">
    <property type="protein sequence ID" value="KAK9833307.1"/>
    <property type="molecule type" value="Genomic_DNA"/>
</dbReference>
<name>A0AAW1RI20_9CHLO</name>
<keyword evidence="1" id="KW-0175">Coiled coil</keyword>
<organism evidence="3 4">
    <name type="scientific">Elliptochloris bilobata</name>
    <dbReference type="NCBI Taxonomy" id="381761"/>
    <lineage>
        <taxon>Eukaryota</taxon>
        <taxon>Viridiplantae</taxon>
        <taxon>Chlorophyta</taxon>
        <taxon>core chlorophytes</taxon>
        <taxon>Trebouxiophyceae</taxon>
        <taxon>Trebouxiophyceae incertae sedis</taxon>
        <taxon>Elliptochloris clade</taxon>
        <taxon>Elliptochloris</taxon>
    </lineage>
</organism>
<dbReference type="AlphaFoldDB" id="A0AAW1RI20"/>
<dbReference type="Proteomes" id="UP001445335">
    <property type="component" value="Unassembled WGS sequence"/>
</dbReference>
<keyword evidence="4" id="KW-1185">Reference proteome</keyword>
<feature type="region of interest" description="Disordered" evidence="2">
    <location>
        <begin position="227"/>
        <end position="252"/>
    </location>
</feature>
<gene>
    <name evidence="3" type="ORF">WJX81_005178</name>
</gene>
<accession>A0AAW1RI20</accession>
<sequence>MLCSRLSAAASAAAFMLAELVYVGLHAKPLAPLLPGRGAGRADRAFLRTYTTAAYFSSELALLALVASVSPARAALPRAVAGVHCRLPPNLRRSGARIHGYSKKEQGKRKADVKAQHKTYSRHMEDKVIPEEWLEEKEQLKEMLQELGLSDEEEGGGWEAAAAAKDAKERRLPRRWRTRRRHQANAAKRKGDAKAVSVATHKDATVKKLQAKIRELEKRSAAQLEISEEATQAAPNQSKAGRLQLKNLRYRT</sequence>
<feature type="coiled-coil region" evidence="1">
    <location>
        <begin position="199"/>
        <end position="226"/>
    </location>
</feature>